<dbReference type="Proteomes" id="UP001500051">
    <property type="component" value="Unassembled WGS sequence"/>
</dbReference>
<evidence type="ECO:0000313" key="2">
    <source>
        <dbReference type="EMBL" id="GAA3697708.1"/>
    </source>
</evidence>
<name>A0ABP7CWX9_9ACTN</name>
<dbReference type="InterPro" id="IPR013783">
    <property type="entry name" value="Ig-like_fold"/>
</dbReference>
<feature type="chain" id="PRO_5045038398" description="Acyl-CoA:diacylglycerol acyltransferase" evidence="1">
    <location>
        <begin position="39"/>
        <end position="521"/>
    </location>
</feature>
<evidence type="ECO:0008006" key="4">
    <source>
        <dbReference type="Google" id="ProtNLM"/>
    </source>
</evidence>
<dbReference type="InterPro" id="IPR050583">
    <property type="entry name" value="Mycobacterial_A85_antigen"/>
</dbReference>
<dbReference type="Gene3D" id="2.60.40.10">
    <property type="entry name" value="Immunoglobulins"/>
    <property type="match status" value="2"/>
</dbReference>
<gene>
    <name evidence="2" type="ORF">GCM10022204_12300</name>
</gene>
<keyword evidence="3" id="KW-1185">Reference proteome</keyword>
<evidence type="ECO:0000313" key="3">
    <source>
        <dbReference type="Proteomes" id="UP001500051"/>
    </source>
</evidence>
<dbReference type="InterPro" id="IPR000801">
    <property type="entry name" value="Esterase-like"/>
</dbReference>
<dbReference type="SUPFAM" id="SSF53474">
    <property type="entry name" value="alpha/beta-Hydrolases"/>
    <property type="match status" value="1"/>
</dbReference>
<dbReference type="InterPro" id="IPR014756">
    <property type="entry name" value="Ig_E-set"/>
</dbReference>
<dbReference type="Pfam" id="PF00756">
    <property type="entry name" value="Esterase"/>
    <property type="match status" value="1"/>
</dbReference>
<feature type="signal peptide" evidence="1">
    <location>
        <begin position="1"/>
        <end position="38"/>
    </location>
</feature>
<keyword evidence="1" id="KW-0732">Signal</keyword>
<dbReference type="SUPFAM" id="SSF81296">
    <property type="entry name" value="E set domains"/>
    <property type="match status" value="1"/>
</dbReference>
<evidence type="ECO:0000256" key="1">
    <source>
        <dbReference type="SAM" id="SignalP"/>
    </source>
</evidence>
<dbReference type="PANTHER" id="PTHR48098:SF1">
    <property type="entry name" value="DIACYLGLYCEROL ACYLTRANSFERASE_MYCOLYLTRANSFERASE AG85A"/>
    <property type="match status" value="1"/>
</dbReference>
<sequence length="521" mass="54997">MSSGTPSRPRLRRWLPTMVAAAALVGGSALVPATPAAADDAAPLGPTVSKTGLPPTGYEVTIRYKNDGASRVQIAPEMTFSDPALITSGTAAETKPGSQWEPGDVPGIKLSGEGAGWTVYEMTKDADGIWTYRSPLPSGTFNYAFVVNCASDAGTGCPRIPDPANPVWNPDDVGGPNRQVYVPSDRSYGTLDKYVEAPVSDAADRGTFQHYSYPSTSTAGTQGLSVYTPPGYNKNRSTPYPTIYLSHGAGGDEYDWSNSGVAGNILDNAIAEGRMQPSVVVMTNFNGIPGGTAGYATEITTKVIPYVQKNLNVSKRASDRAFAGLSAGGGRANYLLFNTTDQFAYYGLWSAAAGTYVAPTEAQLAAMKKVEVVHIGTGLQDWLANINLSSLQREAGLKAAGVNVVAFNQPGIHSWDIWRMELNDFLRRVAFKATTTNLTVAQKNNGKVKITAKVAADAKTSTVSPTGRVEFLVDGRVVGAPQELTGKSVSITVTAQPGQQVTVRYSGNALFNGSSRTVTVD</sequence>
<comment type="caution">
    <text evidence="2">The sequence shown here is derived from an EMBL/GenBank/DDBJ whole genome shotgun (WGS) entry which is preliminary data.</text>
</comment>
<dbReference type="EMBL" id="BAAAYX010000003">
    <property type="protein sequence ID" value="GAA3697708.1"/>
    <property type="molecule type" value="Genomic_DNA"/>
</dbReference>
<accession>A0ABP7CWX9</accession>
<dbReference type="PANTHER" id="PTHR48098">
    <property type="entry name" value="ENTEROCHELIN ESTERASE-RELATED"/>
    <property type="match status" value="1"/>
</dbReference>
<dbReference type="RefSeq" id="WP_344811424.1">
    <property type="nucleotide sequence ID" value="NZ_BAAAYX010000003.1"/>
</dbReference>
<dbReference type="Gene3D" id="3.40.50.1820">
    <property type="entry name" value="alpha/beta hydrolase"/>
    <property type="match status" value="1"/>
</dbReference>
<proteinExistence type="predicted"/>
<organism evidence="2 3">
    <name type="scientific">Microlunatus aurantiacus</name>
    <dbReference type="NCBI Taxonomy" id="446786"/>
    <lineage>
        <taxon>Bacteria</taxon>
        <taxon>Bacillati</taxon>
        <taxon>Actinomycetota</taxon>
        <taxon>Actinomycetes</taxon>
        <taxon>Propionibacteriales</taxon>
        <taxon>Propionibacteriaceae</taxon>
        <taxon>Microlunatus</taxon>
    </lineage>
</organism>
<dbReference type="InterPro" id="IPR029058">
    <property type="entry name" value="AB_hydrolase_fold"/>
</dbReference>
<protein>
    <recommendedName>
        <fullName evidence="4">Acyl-CoA:diacylglycerol acyltransferase</fullName>
    </recommendedName>
</protein>
<reference evidence="3" key="1">
    <citation type="journal article" date="2019" name="Int. J. Syst. Evol. Microbiol.">
        <title>The Global Catalogue of Microorganisms (GCM) 10K type strain sequencing project: providing services to taxonomists for standard genome sequencing and annotation.</title>
        <authorList>
            <consortium name="The Broad Institute Genomics Platform"/>
            <consortium name="The Broad Institute Genome Sequencing Center for Infectious Disease"/>
            <person name="Wu L."/>
            <person name="Ma J."/>
        </authorList>
    </citation>
    <scope>NUCLEOTIDE SEQUENCE [LARGE SCALE GENOMIC DNA]</scope>
    <source>
        <strain evidence="3">JCM 16548</strain>
    </source>
</reference>